<dbReference type="InterPro" id="IPR010978">
    <property type="entry name" value="tRNA-bd_arm"/>
</dbReference>
<dbReference type="GO" id="GO:0005524">
    <property type="term" value="F:ATP binding"/>
    <property type="evidence" value="ECO:0007669"/>
    <property type="project" value="UniProtKB-KW"/>
</dbReference>
<feature type="binding site" evidence="16">
    <location>
        <position position="296"/>
    </location>
    <ligand>
        <name>L-serine</name>
        <dbReference type="ChEBI" id="CHEBI:33384"/>
    </ligand>
</feature>
<evidence type="ECO:0000256" key="2">
    <source>
        <dbReference type="ARBA" id="ARBA00005045"/>
    </source>
</evidence>
<evidence type="ECO:0000256" key="8">
    <source>
        <dbReference type="ARBA" id="ARBA00022840"/>
    </source>
</evidence>
<feature type="domain" description="Aminoacyl-transfer RNA synthetases class-II family profile" evidence="20">
    <location>
        <begin position="233"/>
        <end position="490"/>
    </location>
</feature>
<dbReference type="Gene3D" id="1.10.287.40">
    <property type="entry name" value="Serine-tRNA synthetase, tRNA binding domain"/>
    <property type="match status" value="1"/>
</dbReference>
<dbReference type="SUPFAM" id="SSF55681">
    <property type="entry name" value="Class II aaRS and biotin synthetases"/>
    <property type="match status" value="1"/>
</dbReference>
<dbReference type="InterPro" id="IPR042103">
    <property type="entry name" value="SerRS_1_N_sf"/>
</dbReference>
<evidence type="ECO:0000256" key="16">
    <source>
        <dbReference type="PIRSR" id="PIRSR001529-1"/>
    </source>
</evidence>
<keyword evidence="22" id="KW-1185">Reference proteome</keyword>
<comment type="similarity">
    <text evidence="3">Belongs to the class-II aminoacyl-tRNA synthetase family. Type-1 seryl-tRNA synthetase subfamily.</text>
</comment>
<keyword evidence="9" id="KW-0648">Protein biosynthesis</keyword>
<evidence type="ECO:0000256" key="17">
    <source>
        <dbReference type="PIRSR" id="PIRSR001529-2"/>
    </source>
</evidence>
<dbReference type="PANTHER" id="PTHR43697">
    <property type="entry name" value="SERYL-TRNA SYNTHETASE"/>
    <property type="match status" value="1"/>
</dbReference>
<keyword evidence="7" id="KW-0547">Nucleotide-binding</keyword>
<dbReference type="NCBIfam" id="TIGR00414">
    <property type="entry name" value="serS"/>
    <property type="match status" value="1"/>
</dbReference>
<evidence type="ECO:0000256" key="10">
    <source>
        <dbReference type="ARBA" id="ARBA00023146"/>
    </source>
</evidence>
<dbReference type="Gene3D" id="3.30.930.10">
    <property type="entry name" value="Bira Bifunctional Protein, Domain 2"/>
    <property type="match status" value="1"/>
</dbReference>
<evidence type="ECO:0000256" key="14">
    <source>
        <dbReference type="ARBA" id="ARBA00047929"/>
    </source>
</evidence>
<dbReference type="GO" id="GO:0004828">
    <property type="term" value="F:serine-tRNA ligase activity"/>
    <property type="evidence" value="ECO:0007669"/>
    <property type="project" value="UniProtKB-EC"/>
</dbReference>
<evidence type="ECO:0000256" key="3">
    <source>
        <dbReference type="ARBA" id="ARBA00010728"/>
    </source>
</evidence>
<comment type="catalytic activity">
    <reaction evidence="15">
        <text>tRNA(Ser) + L-serine + ATP = L-seryl-tRNA(Ser) + AMP + diphosphate + H(+)</text>
        <dbReference type="Rhea" id="RHEA:12292"/>
        <dbReference type="Rhea" id="RHEA-COMP:9669"/>
        <dbReference type="Rhea" id="RHEA-COMP:9703"/>
        <dbReference type="ChEBI" id="CHEBI:15378"/>
        <dbReference type="ChEBI" id="CHEBI:30616"/>
        <dbReference type="ChEBI" id="CHEBI:33019"/>
        <dbReference type="ChEBI" id="CHEBI:33384"/>
        <dbReference type="ChEBI" id="CHEBI:78442"/>
        <dbReference type="ChEBI" id="CHEBI:78533"/>
        <dbReference type="ChEBI" id="CHEBI:456215"/>
        <dbReference type="EC" id="6.1.1.11"/>
    </reaction>
</comment>
<feature type="binding site" evidence="16">
    <location>
        <position position="350"/>
    </location>
    <ligand>
        <name>L-serine</name>
        <dbReference type="ChEBI" id="CHEBI:33384"/>
    </ligand>
</feature>
<dbReference type="AlphaFoldDB" id="A0A8J5X803"/>
<reference evidence="21" key="1">
    <citation type="submission" date="2021-05" db="EMBL/GenBank/DDBJ databases">
        <title>The genome of the haptophyte Pavlova lutheri (Diacronema luteri, Pavlovales) - a model for lipid biosynthesis in eukaryotic algae.</title>
        <authorList>
            <person name="Hulatt C.J."/>
            <person name="Posewitz M.C."/>
        </authorList>
    </citation>
    <scope>NUCLEOTIDE SEQUENCE</scope>
    <source>
        <strain evidence="21">NIVA-4/92</strain>
    </source>
</reference>
<comment type="catalytic activity">
    <reaction evidence="14">
        <text>tRNA(Sec) + L-serine + ATP = L-seryl-tRNA(Sec) + AMP + diphosphate + H(+)</text>
        <dbReference type="Rhea" id="RHEA:42580"/>
        <dbReference type="Rhea" id="RHEA-COMP:9742"/>
        <dbReference type="Rhea" id="RHEA-COMP:10128"/>
        <dbReference type="ChEBI" id="CHEBI:15378"/>
        <dbReference type="ChEBI" id="CHEBI:30616"/>
        <dbReference type="ChEBI" id="CHEBI:33019"/>
        <dbReference type="ChEBI" id="CHEBI:33384"/>
        <dbReference type="ChEBI" id="CHEBI:78442"/>
        <dbReference type="ChEBI" id="CHEBI:78533"/>
        <dbReference type="ChEBI" id="CHEBI:456215"/>
        <dbReference type="EC" id="6.1.1.11"/>
    </reaction>
</comment>
<dbReference type="Pfam" id="PF00587">
    <property type="entry name" value="tRNA-synt_2b"/>
    <property type="match status" value="1"/>
</dbReference>
<comment type="subcellular location">
    <subcellularLocation>
        <location evidence="1">Cytoplasm</location>
    </subcellularLocation>
</comment>
<evidence type="ECO:0000256" key="15">
    <source>
        <dbReference type="ARBA" id="ARBA00048823"/>
    </source>
</evidence>
<dbReference type="EMBL" id="JAGTXO010000045">
    <property type="protein sequence ID" value="KAG8458999.1"/>
    <property type="molecule type" value="Genomic_DNA"/>
</dbReference>
<feature type="binding site" evidence="16">
    <location>
        <position position="463"/>
    </location>
    <ligand>
        <name>L-serine</name>
        <dbReference type="ChEBI" id="CHEBI:33384"/>
    </ligand>
</feature>
<keyword evidence="5" id="KW-0963">Cytoplasm</keyword>
<evidence type="ECO:0000313" key="22">
    <source>
        <dbReference type="Proteomes" id="UP000751190"/>
    </source>
</evidence>
<evidence type="ECO:0000256" key="7">
    <source>
        <dbReference type="ARBA" id="ARBA00022741"/>
    </source>
</evidence>
<name>A0A8J5X803_DIALT</name>
<evidence type="ECO:0000256" key="13">
    <source>
        <dbReference type="ARBA" id="ARBA00039158"/>
    </source>
</evidence>
<feature type="signal peptide" evidence="19">
    <location>
        <begin position="1"/>
        <end position="20"/>
    </location>
</feature>
<dbReference type="PROSITE" id="PS50862">
    <property type="entry name" value="AA_TRNA_LIGASE_II"/>
    <property type="match status" value="1"/>
</dbReference>
<dbReference type="SUPFAM" id="SSF46589">
    <property type="entry name" value="tRNA-binding arm"/>
    <property type="match status" value="1"/>
</dbReference>
<accession>A0A8J5X803</accession>
<proteinExistence type="inferred from homology"/>
<feature type="binding site" evidence="17">
    <location>
        <begin position="327"/>
        <end position="329"/>
    </location>
    <ligand>
        <name>ATP</name>
        <dbReference type="ChEBI" id="CHEBI:30616"/>
    </ligand>
</feature>
<evidence type="ECO:0000256" key="6">
    <source>
        <dbReference type="ARBA" id="ARBA00022598"/>
    </source>
</evidence>
<dbReference type="OMA" id="PESHTCN"/>
<gene>
    <name evidence="21" type="ORF">KFE25_006544</name>
</gene>
<keyword evidence="10" id="KW-0030">Aminoacyl-tRNA synthetase</keyword>
<feature type="coiled-coil region" evidence="18">
    <location>
        <begin position="122"/>
        <end position="163"/>
    </location>
</feature>
<feature type="chain" id="PRO_5035290541" description="Serine--tRNA ligase" evidence="19">
    <location>
        <begin position="21"/>
        <end position="508"/>
    </location>
</feature>
<feature type="binding site" evidence="16">
    <location>
        <position position="327"/>
    </location>
    <ligand>
        <name>L-serine</name>
        <dbReference type="ChEBI" id="CHEBI:33384"/>
    </ligand>
</feature>
<dbReference type="InterPro" id="IPR002317">
    <property type="entry name" value="Ser-tRNA-ligase_type_1"/>
</dbReference>
<evidence type="ECO:0000256" key="18">
    <source>
        <dbReference type="SAM" id="Coils"/>
    </source>
</evidence>
<keyword evidence="8 17" id="KW-0067">ATP-binding</keyword>
<evidence type="ECO:0000256" key="19">
    <source>
        <dbReference type="SAM" id="SignalP"/>
    </source>
</evidence>
<organism evidence="21 22">
    <name type="scientific">Diacronema lutheri</name>
    <name type="common">Unicellular marine alga</name>
    <name type="synonym">Monochrysis lutheri</name>
    <dbReference type="NCBI Taxonomy" id="2081491"/>
    <lineage>
        <taxon>Eukaryota</taxon>
        <taxon>Haptista</taxon>
        <taxon>Haptophyta</taxon>
        <taxon>Pavlovophyceae</taxon>
        <taxon>Pavlovales</taxon>
        <taxon>Pavlovaceae</taxon>
        <taxon>Diacronema</taxon>
    </lineage>
</organism>
<evidence type="ECO:0000256" key="9">
    <source>
        <dbReference type="ARBA" id="ARBA00022917"/>
    </source>
</evidence>
<dbReference type="Pfam" id="PF02403">
    <property type="entry name" value="Seryl_tRNA_N"/>
    <property type="match status" value="1"/>
</dbReference>
<comment type="pathway">
    <text evidence="2">Aminoacyl-tRNA biosynthesis; selenocysteinyl-tRNA(Sec) biosynthesis; L-seryl-tRNA(Sec) from L-serine and tRNA(Sec): step 1/1.</text>
</comment>
<dbReference type="HAMAP" id="MF_00176">
    <property type="entry name" value="Ser_tRNA_synth_type1"/>
    <property type="match status" value="1"/>
</dbReference>
<evidence type="ECO:0000256" key="12">
    <source>
        <dbReference type="ARBA" id="ARBA00033352"/>
    </source>
</evidence>
<evidence type="ECO:0000256" key="11">
    <source>
        <dbReference type="ARBA" id="ARBA00031113"/>
    </source>
</evidence>
<dbReference type="InterPro" id="IPR045864">
    <property type="entry name" value="aa-tRNA-synth_II/BPL/LPL"/>
</dbReference>
<dbReference type="GO" id="GO:0005737">
    <property type="term" value="C:cytoplasm"/>
    <property type="evidence" value="ECO:0007669"/>
    <property type="project" value="UniProtKB-SubCell"/>
</dbReference>
<dbReference type="InterPro" id="IPR006195">
    <property type="entry name" value="aa-tRNA-synth_II"/>
</dbReference>
<keyword evidence="19" id="KW-0732">Signal</keyword>
<dbReference type="EC" id="6.1.1.11" evidence="4"/>
<dbReference type="GO" id="GO:0006434">
    <property type="term" value="P:seryl-tRNA aminoacylation"/>
    <property type="evidence" value="ECO:0007669"/>
    <property type="project" value="InterPro"/>
</dbReference>
<dbReference type="PANTHER" id="PTHR43697:SF1">
    <property type="entry name" value="SERINE--TRNA LIGASE"/>
    <property type="match status" value="1"/>
</dbReference>
<dbReference type="InterPro" id="IPR002314">
    <property type="entry name" value="aa-tRNA-synt_IIb"/>
</dbReference>
<dbReference type="InterPro" id="IPR033729">
    <property type="entry name" value="SerRS_core"/>
</dbReference>
<dbReference type="OrthoDB" id="10264585at2759"/>
<evidence type="ECO:0000256" key="5">
    <source>
        <dbReference type="ARBA" id="ARBA00022490"/>
    </source>
</evidence>
<sequence length="508" mass="54397">MRLPALGVMLLAPLAAGARAAAVRAAPRATARLARHRAGTMSTAAQLRQQQQAVPSLDAKLVSDSPDVVAESLRRRRAPAEQLRALETIGELQRRYAQLSFEVSSQLGVRKQLSPQIGALLKQGNEAEAEVLKEQVAAASAEAKRLEELLAAVELERAALLDALPNLLDPRVPDGADDTDNELVSQWQPAAGVRPETGDWHDEIATRLGGLDVDGAAKISGARFSVLRGPIARLERALANFFLDLHTGQHGYTEMAVPVIVGRGALEGTGQLPKFEDDLFKLSAPVNGRDAFLIPTAEVPLTNLLAGEILPEASLPLAFVALTPCFRAEAGSYGRDTRGLIRQHQFAKVELVRITAAHDSDAQHEALTRHAEACLEALELPYRRMRLCSGDIGFSARHCYDLEVWLPGQGAWREISSCSNCGDFQARRMALRYRPAAAAPDGDGQKKGGKAAAPKPTLCHTINGSGLAVGRALVAVLENYAQPDGSVIVPEVLRPYMGGLARIEPAAA</sequence>
<evidence type="ECO:0000259" key="20">
    <source>
        <dbReference type="PROSITE" id="PS50862"/>
    </source>
</evidence>
<evidence type="ECO:0000313" key="21">
    <source>
        <dbReference type="EMBL" id="KAG8458999.1"/>
    </source>
</evidence>
<dbReference type="InterPro" id="IPR015866">
    <property type="entry name" value="Ser-tRNA-synth_1_N"/>
</dbReference>
<keyword evidence="6" id="KW-0436">Ligase</keyword>
<protein>
    <recommendedName>
        <fullName evidence="13">Serine--tRNA ligase</fullName>
        <ecNumber evidence="4">6.1.1.11</ecNumber>
    </recommendedName>
    <alternativeName>
        <fullName evidence="11">Seryl-tRNA synthetase</fullName>
    </alternativeName>
    <alternativeName>
        <fullName evidence="12">Seryl-tRNA(Ser/Sec) synthetase</fullName>
    </alternativeName>
</protein>
<evidence type="ECO:0000256" key="1">
    <source>
        <dbReference type="ARBA" id="ARBA00004496"/>
    </source>
</evidence>
<dbReference type="CDD" id="cd00770">
    <property type="entry name" value="SerRS_core"/>
    <property type="match status" value="1"/>
</dbReference>
<dbReference type="PIRSF" id="PIRSF001529">
    <property type="entry name" value="Ser-tRNA-synth_IIa"/>
    <property type="match status" value="1"/>
</dbReference>
<evidence type="ECO:0000256" key="4">
    <source>
        <dbReference type="ARBA" id="ARBA00012840"/>
    </source>
</evidence>
<feature type="binding site" evidence="17">
    <location>
        <begin position="414"/>
        <end position="417"/>
    </location>
    <ligand>
        <name>ATP</name>
        <dbReference type="ChEBI" id="CHEBI:30616"/>
    </ligand>
</feature>
<dbReference type="PRINTS" id="PR00981">
    <property type="entry name" value="TRNASYNTHSER"/>
</dbReference>
<dbReference type="Proteomes" id="UP000751190">
    <property type="component" value="Unassembled WGS sequence"/>
</dbReference>
<keyword evidence="18" id="KW-0175">Coiled coil</keyword>
<comment type="caution">
    <text evidence="21">The sequence shown here is derived from an EMBL/GenBank/DDBJ whole genome shotgun (WGS) entry which is preliminary data.</text>
</comment>